<dbReference type="GeneID" id="19331362"/>
<dbReference type="HOGENOM" id="CLU_030267_0_0_1"/>
<name>M2ZXV6_PSEFD</name>
<keyword evidence="2" id="KW-0472">Membrane</keyword>
<accession>M2ZXV6</accession>
<reference evidence="3 4" key="1">
    <citation type="journal article" date="2012" name="PLoS Pathog.">
        <title>Diverse lifestyles and strategies of plant pathogenesis encoded in the genomes of eighteen Dothideomycetes fungi.</title>
        <authorList>
            <person name="Ohm R.A."/>
            <person name="Feau N."/>
            <person name="Henrissat B."/>
            <person name="Schoch C.L."/>
            <person name="Horwitz B.A."/>
            <person name="Barry K.W."/>
            <person name="Condon B.J."/>
            <person name="Copeland A.C."/>
            <person name="Dhillon B."/>
            <person name="Glaser F."/>
            <person name="Hesse C.N."/>
            <person name="Kosti I."/>
            <person name="LaButti K."/>
            <person name="Lindquist E.A."/>
            <person name="Lucas S."/>
            <person name="Salamov A.A."/>
            <person name="Bradshaw R.E."/>
            <person name="Ciuffetti L."/>
            <person name="Hamelin R.C."/>
            <person name="Kema G.H.J."/>
            <person name="Lawrence C."/>
            <person name="Scott J.A."/>
            <person name="Spatafora J.W."/>
            <person name="Turgeon B.G."/>
            <person name="de Wit P.J.G.M."/>
            <person name="Zhong S."/>
            <person name="Goodwin S.B."/>
            <person name="Grigoriev I.V."/>
        </authorList>
    </citation>
    <scope>NUCLEOTIDE SEQUENCE [LARGE SCALE GENOMIC DNA]</scope>
    <source>
        <strain evidence="3 4">CIRAD86</strain>
    </source>
</reference>
<feature type="compositionally biased region" description="Basic and acidic residues" evidence="1">
    <location>
        <begin position="122"/>
        <end position="131"/>
    </location>
</feature>
<evidence type="ECO:0000313" key="3">
    <source>
        <dbReference type="EMBL" id="EME76951.1"/>
    </source>
</evidence>
<feature type="transmembrane region" description="Helical" evidence="2">
    <location>
        <begin position="369"/>
        <end position="393"/>
    </location>
</feature>
<evidence type="ECO:0000313" key="4">
    <source>
        <dbReference type="Proteomes" id="UP000016932"/>
    </source>
</evidence>
<feature type="region of interest" description="Disordered" evidence="1">
    <location>
        <begin position="46"/>
        <end position="177"/>
    </location>
</feature>
<evidence type="ECO:0000256" key="1">
    <source>
        <dbReference type="SAM" id="MobiDB-lite"/>
    </source>
</evidence>
<sequence length="405" mass="44290">MKFPWSSPSAPASPAEVPASPGRQSGHRRSLSGNLLAKFNFLKGVVEDARPPSRDKESQNPQTSKSAKSSRSRKSVDDDDAPDSPVSPEKGSSAMASALKATKTRKRKGSLRKTALLGTRKLVTETRERRNSVMHRSPSSKQISTPVQPEEAPSTTPTHLGLPAALRREPEVGNGLRHKFSYENVTAASSSDSGWGESAAATTARLALLTDHRVQQKPSTTLSSPLDLKSPVSNSSYASTTDDDEVLTFDRPANSFASSQSLKKPLSSAASSYFPSETSILEPSISRRVSSKHQSSPLSQVANTHSPYTEPEPHDYTETEYWGWVILFVTWLTFTVGMGSCLEIWSWAWDVGETPYAPPELEDDETLPIVGYYPALIVLTGVVAWVWITVAWIGMKYFRHAKIEV</sequence>
<dbReference type="InterPro" id="IPR029164">
    <property type="entry name" value="PIG-Y"/>
</dbReference>
<dbReference type="PANTHER" id="PTHR39400:SF1">
    <property type="entry name" value="PIG-P DOMAIN-CONTAINING PROTEIN"/>
    <property type="match status" value="1"/>
</dbReference>
<dbReference type="STRING" id="383855.M2ZXV6"/>
<feature type="compositionally biased region" description="Polar residues" evidence="1">
    <location>
        <begin position="137"/>
        <end position="158"/>
    </location>
</feature>
<dbReference type="Proteomes" id="UP000016932">
    <property type="component" value="Unassembled WGS sequence"/>
</dbReference>
<gene>
    <name evidence="3" type="ORF">MYCFIDRAFT_147564</name>
</gene>
<dbReference type="RefSeq" id="XP_007932572.1">
    <property type="nucleotide sequence ID" value="XM_007934381.1"/>
</dbReference>
<feature type="compositionally biased region" description="Basic residues" evidence="1">
    <location>
        <begin position="102"/>
        <end position="111"/>
    </location>
</feature>
<dbReference type="Pfam" id="PF15159">
    <property type="entry name" value="PIG-Y"/>
    <property type="match status" value="1"/>
</dbReference>
<keyword evidence="4" id="KW-1185">Reference proteome</keyword>
<feature type="compositionally biased region" description="Low complexity" evidence="1">
    <location>
        <begin position="1"/>
        <end position="21"/>
    </location>
</feature>
<protein>
    <submittedName>
        <fullName evidence="3">Uncharacterized protein</fullName>
    </submittedName>
</protein>
<feature type="compositionally biased region" description="Polar residues" evidence="1">
    <location>
        <begin position="292"/>
        <end position="307"/>
    </location>
</feature>
<dbReference type="OrthoDB" id="2157498at2759"/>
<dbReference type="VEuPathDB" id="FungiDB:MYCFIDRAFT_147564"/>
<feature type="region of interest" description="Disordered" evidence="1">
    <location>
        <begin position="211"/>
        <end position="243"/>
    </location>
</feature>
<feature type="compositionally biased region" description="Polar residues" evidence="1">
    <location>
        <begin position="231"/>
        <end position="240"/>
    </location>
</feature>
<dbReference type="EMBL" id="KB446573">
    <property type="protein sequence ID" value="EME76951.1"/>
    <property type="molecule type" value="Genomic_DNA"/>
</dbReference>
<dbReference type="AlphaFoldDB" id="M2ZXV6"/>
<keyword evidence="2" id="KW-1133">Transmembrane helix</keyword>
<proteinExistence type="predicted"/>
<feature type="compositionally biased region" description="Basic and acidic residues" evidence="1">
    <location>
        <begin position="46"/>
        <end position="58"/>
    </location>
</feature>
<dbReference type="KEGG" id="pfj:MYCFIDRAFT_147564"/>
<organism evidence="3 4">
    <name type="scientific">Pseudocercospora fijiensis (strain CIRAD86)</name>
    <name type="common">Black leaf streak disease fungus</name>
    <name type="synonym">Mycosphaerella fijiensis</name>
    <dbReference type="NCBI Taxonomy" id="383855"/>
    <lineage>
        <taxon>Eukaryota</taxon>
        <taxon>Fungi</taxon>
        <taxon>Dikarya</taxon>
        <taxon>Ascomycota</taxon>
        <taxon>Pezizomycotina</taxon>
        <taxon>Dothideomycetes</taxon>
        <taxon>Dothideomycetidae</taxon>
        <taxon>Mycosphaerellales</taxon>
        <taxon>Mycosphaerellaceae</taxon>
        <taxon>Pseudocercospora</taxon>
    </lineage>
</organism>
<feature type="region of interest" description="Disordered" evidence="1">
    <location>
        <begin position="1"/>
        <end position="32"/>
    </location>
</feature>
<evidence type="ECO:0000256" key="2">
    <source>
        <dbReference type="SAM" id="Phobius"/>
    </source>
</evidence>
<dbReference type="eggNOG" id="ENOG502S4R7">
    <property type="taxonomic scope" value="Eukaryota"/>
</dbReference>
<feature type="region of interest" description="Disordered" evidence="1">
    <location>
        <begin position="292"/>
        <end position="312"/>
    </location>
</feature>
<dbReference type="PANTHER" id="PTHR39400">
    <property type="entry name" value="YALI0E29227P"/>
    <property type="match status" value="1"/>
</dbReference>
<feature type="transmembrane region" description="Helical" evidence="2">
    <location>
        <begin position="321"/>
        <end position="349"/>
    </location>
</feature>
<keyword evidence="2" id="KW-0812">Transmembrane</keyword>